<dbReference type="EMBL" id="UATL01000006">
    <property type="protein sequence ID" value="SPY45190.1"/>
    <property type="molecule type" value="Genomic_DNA"/>
</dbReference>
<evidence type="ECO:0000256" key="1">
    <source>
        <dbReference type="SAM" id="MobiDB-lite"/>
    </source>
</evidence>
<evidence type="ECO:0000313" key="2">
    <source>
        <dbReference type="EMBL" id="SPY45190.1"/>
    </source>
</evidence>
<reference evidence="2 3" key="1">
    <citation type="submission" date="2018-06" db="EMBL/GenBank/DDBJ databases">
        <authorList>
            <consortium name="Pathogen Informatics"/>
            <person name="Doyle S."/>
        </authorList>
    </citation>
    <scope>NUCLEOTIDE SEQUENCE [LARGE SCALE GENOMIC DNA]</scope>
    <source>
        <strain evidence="2 3">NCTC11647</strain>
    </source>
</reference>
<dbReference type="AlphaFoldDB" id="A0A2X1XPW6"/>
<dbReference type="RefSeq" id="WP_005306759.1">
    <property type="nucleotide sequence ID" value="NZ_PYOG01000041.1"/>
</dbReference>
<name>A0A2X1XPW6_PHODM</name>
<feature type="compositionally biased region" description="Polar residues" evidence="1">
    <location>
        <begin position="1"/>
        <end position="12"/>
    </location>
</feature>
<sequence>MTHSANHHSTITKPLEATQGVALSTQAPTKMNHLRAKAKQKSE</sequence>
<feature type="region of interest" description="Disordered" evidence="1">
    <location>
        <begin position="1"/>
        <end position="43"/>
    </location>
</feature>
<gene>
    <name evidence="2" type="ORF">NCTC11647_03975</name>
</gene>
<protein>
    <submittedName>
        <fullName evidence="2">Uncharacterized protein</fullName>
    </submittedName>
</protein>
<proteinExistence type="predicted"/>
<evidence type="ECO:0000313" key="3">
    <source>
        <dbReference type="Proteomes" id="UP000251647"/>
    </source>
</evidence>
<dbReference type="Proteomes" id="UP000251647">
    <property type="component" value="Unassembled WGS sequence"/>
</dbReference>
<accession>A0A2X1XPW6</accession>
<organism evidence="2 3">
    <name type="scientific">Photobacterium damselae</name>
    <dbReference type="NCBI Taxonomy" id="38293"/>
    <lineage>
        <taxon>Bacteria</taxon>
        <taxon>Pseudomonadati</taxon>
        <taxon>Pseudomonadota</taxon>
        <taxon>Gammaproteobacteria</taxon>
        <taxon>Vibrionales</taxon>
        <taxon>Vibrionaceae</taxon>
        <taxon>Photobacterium</taxon>
    </lineage>
</organism>
<feature type="compositionally biased region" description="Basic residues" evidence="1">
    <location>
        <begin position="32"/>
        <end position="43"/>
    </location>
</feature>